<sequence>MTEGTLRGQDEALALLRAALKSRHIGHAYLFHGPSGVGKTKAALLFAQSLLCETPLPDGSACGTCSSCRSVRELRHPDLELLLPLPTFRTEGRTERQAEETRSEARAAVLARMASEPYFVPIFSRPPVLSVDDLARAKQFLSLTAQREGGAKVLIVKGAEAITGPAAHAFLKILEEPQPRRVLILCARRVRSLLPTIASRCLHVRFRPLPTDFIASALVESRGVPKPTARLLATTAQGSLGRALALLEAPIDAAGKEAPGESEFARLRSAALELFVRPKTAAVLGPLRRARIERDRGRFLSTVSLALYYYRDAMRWKVMGDSTPLAHEDLRREIGADAKELSLTALTRRVRILEEIAAAVQSNVTAAYAVASAQYRMGLGPVETFAGGPARAGIRHG</sequence>
<dbReference type="Pfam" id="PF13177">
    <property type="entry name" value="DNA_pol3_delta2"/>
    <property type="match status" value="1"/>
</dbReference>
<evidence type="ECO:0000313" key="2">
    <source>
        <dbReference type="Proteomes" id="UP000317691"/>
    </source>
</evidence>
<protein>
    <recommendedName>
        <fullName evidence="3">DNA polymerase III subunit delta</fullName>
    </recommendedName>
</protein>
<dbReference type="InterPro" id="IPR027417">
    <property type="entry name" value="P-loop_NTPase"/>
</dbReference>
<dbReference type="Gene3D" id="3.40.50.300">
    <property type="entry name" value="P-loop containing nucleotide triphosphate hydrolases"/>
    <property type="match status" value="1"/>
</dbReference>
<reference evidence="1 2" key="1">
    <citation type="journal article" date="2019" name="Nat. Microbiol.">
        <title>Mediterranean grassland soil C-N compound turnover is dependent on rainfall and depth, and is mediated by genomically divergent microorganisms.</title>
        <authorList>
            <person name="Diamond S."/>
            <person name="Andeer P.F."/>
            <person name="Li Z."/>
            <person name="Crits-Christoph A."/>
            <person name="Burstein D."/>
            <person name="Anantharaman K."/>
            <person name="Lane K.R."/>
            <person name="Thomas B.C."/>
            <person name="Pan C."/>
            <person name="Northen T.R."/>
            <person name="Banfield J.F."/>
        </authorList>
    </citation>
    <scope>NUCLEOTIDE SEQUENCE [LARGE SCALE GENOMIC DNA]</scope>
    <source>
        <strain evidence="1">WS_9</strain>
    </source>
</reference>
<dbReference type="PANTHER" id="PTHR11669">
    <property type="entry name" value="REPLICATION FACTOR C / DNA POLYMERASE III GAMMA-TAU SUBUNIT"/>
    <property type="match status" value="1"/>
</dbReference>
<gene>
    <name evidence="1" type="ORF">E6K79_11690</name>
</gene>
<dbReference type="GO" id="GO:0006261">
    <property type="term" value="P:DNA-templated DNA replication"/>
    <property type="evidence" value="ECO:0007669"/>
    <property type="project" value="TreeGrafter"/>
</dbReference>
<dbReference type="PANTHER" id="PTHR11669:SF8">
    <property type="entry name" value="DNA POLYMERASE III SUBUNIT DELTA"/>
    <property type="match status" value="1"/>
</dbReference>
<proteinExistence type="predicted"/>
<dbReference type="SUPFAM" id="SSF52540">
    <property type="entry name" value="P-loop containing nucleoside triphosphate hydrolases"/>
    <property type="match status" value="1"/>
</dbReference>
<evidence type="ECO:0008006" key="3">
    <source>
        <dbReference type="Google" id="ProtNLM"/>
    </source>
</evidence>
<accession>A0A538TGF9</accession>
<evidence type="ECO:0000313" key="1">
    <source>
        <dbReference type="EMBL" id="TMQ62713.1"/>
    </source>
</evidence>
<comment type="caution">
    <text evidence="1">The sequence shown here is derived from an EMBL/GenBank/DDBJ whole genome shotgun (WGS) entry which is preliminary data.</text>
</comment>
<organism evidence="1 2">
    <name type="scientific">Eiseniibacteriota bacterium</name>
    <dbReference type="NCBI Taxonomy" id="2212470"/>
    <lineage>
        <taxon>Bacteria</taxon>
        <taxon>Candidatus Eiseniibacteriota</taxon>
    </lineage>
</organism>
<dbReference type="InterPro" id="IPR050238">
    <property type="entry name" value="DNA_Rep/Repair_Clamp_Loader"/>
</dbReference>
<dbReference type="Proteomes" id="UP000317691">
    <property type="component" value="Unassembled WGS sequence"/>
</dbReference>
<dbReference type="AlphaFoldDB" id="A0A538TGF9"/>
<dbReference type="EMBL" id="VBOZ01000036">
    <property type="protein sequence ID" value="TMQ62713.1"/>
    <property type="molecule type" value="Genomic_DNA"/>
</dbReference>
<name>A0A538TGF9_UNCEI</name>